<evidence type="ECO:0000313" key="2">
    <source>
        <dbReference type="Proteomes" id="UP001185092"/>
    </source>
</evidence>
<dbReference type="Gene3D" id="2.180.10.10">
    <property type="entry name" value="RHS repeat-associated core"/>
    <property type="match status" value="1"/>
</dbReference>
<dbReference type="PANTHER" id="PTHR32305">
    <property type="match status" value="1"/>
</dbReference>
<gene>
    <name evidence="1" type="ORF">HNQ88_005100</name>
</gene>
<dbReference type="NCBIfam" id="TIGR03696">
    <property type="entry name" value="Rhs_assc_core"/>
    <property type="match status" value="1"/>
</dbReference>
<protein>
    <submittedName>
        <fullName evidence="1">RHS repeat-associated protein</fullName>
    </submittedName>
</protein>
<keyword evidence="2" id="KW-1185">Reference proteome</keyword>
<evidence type="ECO:0000313" key="1">
    <source>
        <dbReference type="EMBL" id="MDR6242013.1"/>
    </source>
</evidence>
<sequence>MNRFFTILHLIGLIVLNSYLANGQDQVPEAYRVLRDGSKSVSEEALLSPGTYLSDQNLTEPKNLFFVSSGCVTGTYYPAFHFRYIWSTPGIGSKSPYRTDTDWSVRIRLDVESLRTGKQWSEEMQLNMQDQVFEQVAFMDTLVQCFDDYTYLVTILDESQLDDAKHRIAVQPMLYRKKTDFYSSLDIYNVFPQEVVEEATYGNHFVSKIDYLMTWDNVLDADGYQFEWLFMDQLNINNENPFNNQSLFRSAIRVNLSNNEYLLRAGEYVQGDFYCRVRAYRENASGGIQYGQWKIVLVSNNGIPNLEIDNINNISYDKNWQKSTSYAENGKSKSVISYYDGLLRNRQTLTNLNTDQTTLISSSLYDYEGRASISPLPAPMQGTSLKYRDVNAFKTAEGVAPNVSDVVKNDAFHKFHYDNGGEKKTPMDSKKAGASSYYSPDNDFIKIIDLRGQGTQWWIDPEKMIPDAEEYPYAQTMYTNDGNSRPTMQSGLGSKFRFGFELDNPEDAHDTRYFYTTPTSVELYRLFGLNVGNSLHYKKNAVMDPNGQVSLTYLDQSGRTVATALTGAGPANLEKLPSNNPEENRLIVSLNDKNILLKDQATISHKIFNEKASSEYIFEYELSSISSTISALDYCHTCEYDLEISMVDPLQREMNLTGADEGEERNIIIKGLSTDNCDVVHSLIEGDKVSFTVILNDIGEYTISKRLITKEKSYEELKAIAVALPEAIAKKAETDAKANIVDESLCDACTTIECWEESHPGETLDTKLADISLASYKYSGEECVIDFYENNEASVSGGDVFDLRLAMYATWDDVPSSLKTLNGIVDNDPFFQFEFSNMKTRMKELLGNMHIGTDASGQNIRASWNDIVNPQATSLKYNEYGEKSGSGNHVLYREQSSEDTKLIQWNMGRGYYLEAKRQLKLEIPEILNCPELKKRYELQDMSNKPQTEVEIMQEEEYDAWTDPSNYPTDEYANMAMVSILSSCGDYNESLQSLSSADQARVLDLLKEYFSNQATFDKQSGFPGNILGDIYTEDWEATSGPLSEVKQILQSYGFNCAMSEVTVIKPVWACENNISFDLKSRIQTGTETVKMNIRPAGEIDIPNSTCQISRISVREGSEYIQGGTHTGSSYTFQWREEVKGNITVSIELVQFLPCGPEELTQTFYVNTSTETRPIYSVTTESKSYCKKYSSSTTTGLEVFNYEFSFQDWKNVCLDKAREKAAQDAEQEYEAYIETIIAELSDTKCLASAEENFTYSYSLADYHYTLYYYDQSGNLVMTVPPKGVNPLSGEDALRFAQYKSSMTSSDNPRHEMTTRYVYNSLNQLSKQYSPDGGETLFWYDRLGRLRFSQNAKQREPVIAEDGVTEQYRLSYTRYDDLGRVVESGECLDGFFGNTPTVQIQDVVNDMSYPGASIAKLSHIMTYYDSPSEDIPSEEDFVQENLRNRVSWVIARQDSEDFMPVSTYYSYDIHGNVKSILHDNPGAGYKRLDYVYDLVSGNVNYVFYQYGKSDQFAHRYDYDADNRLKYVETSTDMYLWNREATYRYYPHGPLARVELGHYKVQGLDYYYTLQGWLKGVNTPGENDMVGGDGAGTSYVARDAFAYQLGYFEGDYKPIYSPNSHNEMNMWHNTNTLYGEENQTYKGLYNGNIAYMVTDLPQVGYQAGERLKGVNAMVYRYDQLNRIVASRALTDIVAPSYPTPLQVSERAKGTVPSAYDTDYTYDANGNLLTLKRYDNNGALQEDFAYQYDERNGKTNKLLALQTPQGQLDQNYQEQTVYSFGNDEDLYKRAIYKTYLTGSGQYNAKAAEEIILDHGFYSDGTGEFNTTIETVPEEVTEDPQFVRYVYDEIGNLIEDKEDGIKIYWNVQGKVDSIKREGIDAMLIRFRYDATGNRVEKSSVKSIRSNDPVIIENNISEPQTNPYVIDIEEIQKTTYIRDASGNVMGTYETHVVEWGYYTHTGPGPGVPGPVSTSSIPGSGPRRGGFTLKDRAFKHDLYGSSRLGQYDNTADIGQRKFGSRSYELSNHLGNVLAVVSDKVKLEPDAEGKVNYHPEVLSTSDYYPFGLQMIGRMTGAKGYRYGFNGKEKDQDGEWGSQTNYDYGFRIYNPTIAKFLSVDPLTKSYPWYTPYQFAGNKPIWAIDLDGLEELIYTNSFSGYKDDVELSIIASDKLKMIMDNISDPEKAANIKIYFTVNSELTYTKENGSTIDVESIARAIYRFKSHFNSKEEETTWIQENISKPEVLEKILEIDRFEEVFKRMGVTAEELVNQFNENSNLKIYNVNLNEQRISNEGDFLKTFYHEVYLHLQRRLGVRHNPSGYAEDGVGDHAWGHNFYAYSQHYSNGGYSESSLLGGYSPKKKFIIYDSPVGSINHEIDKITDFKKKLYKSFNLFNTTSDE</sequence>
<dbReference type="PANTHER" id="PTHR32305:SF15">
    <property type="entry name" value="PROTEIN RHSA-RELATED"/>
    <property type="match status" value="1"/>
</dbReference>
<name>A0AAE3XSM0_9BACT</name>
<accession>A0AAE3XSM0</accession>
<dbReference type="InterPro" id="IPR022385">
    <property type="entry name" value="Rhs_assc_core"/>
</dbReference>
<organism evidence="1 2">
    <name type="scientific">Aureibacter tunicatorum</name>
    <dbReference type="NCBI Taxonomy" id="866807"/>
    <lineage>
        <taxon>Bacteria</taxon>
        <taxon>Pseudomonadati</taxon>
        <taxon>Bacteroidota</taxon>
        <taxon>Cytophagia</taxon>
        <taxon>Cytophagales</taxon>
        <taxon>Persicobacteraceae</taxon>
        <taxon>Aureibacter</taxon>
    </lineage>
</organism>
<dbReference type="Proteomes" id="UP001185092">
    <property type="component" value="Unassembled WGS sequence"/>
</dbReference>
<proteinExistence type="predicted"/>
<comment type="caution">
    <text evidence="1">The sequence shown here is derived from an EMBL/GenBank/DDBJ whole genome shotgun (WGS) entry which is preliminary data.</text>
</comment>
<dbReference type="InterPro" id="IPR050708">
    <property type="entry name" value="T6SS_VgrG/RHS"/>
</dbReference>
<reference evidence="1" key="1">
    <citation type="submission" date="2023-07" db="EMBL/GenBank/DDBJ databases">
        <title>Genomic Encyclopedia of Type Strains, Phase IV (KMG-IV): sequencing the most valuable type-strain genomes for metagenomic binning, comparative biology and taxonomic classification.</title>
        <authorList>
            <person name="Goeker M."/>
        </authorList>
    </citation>
    <scope>NUCLEOTIDE SEQUENCE</scope>
    <source>
        <strain evidence="1">DSM 26174</strain>
    </source>
</reference>
<dbReference type="EMBL" id="JAVDQD010000016">
    <property type="protein sequence ID" value="MDR6242013.1"/>
    <property type="molecule type" value="Genomic_DNA"/>
</dbReference>
<dbReference type="RefSeq" id="WP_309943305.1">
    <property type="nucleotide sequence ID" value="NZ_AP025307.1"/>
</dbReference>